<dbReference type="PANTHER" id="PTHR33063:SF15">
    <property type="entry name" value="TRANSPOSASE, PTTA_EN_SPM, PLANT"/>
    <property type="match status" value="1"/>
</dbReference>
<dbReference type="Proteomes" id="UP000243499">
    <property type="component" value="Chromosome 7"/>
</dbReference>
<accession>A0A2T8IB28</accession>
<dbReference type="EMBL" id="CM008052">
    <property type="protein sequence ID" value="PVH34869.1"/>
    <property type="molecule type" value="Genomic_DNA"/>
</dbReference>
<sequence length="339" mass="37411">MPPGKKQAPGRAPMPPGKEPAGQALMPPGKEAPGRRGYANRGEMPDIPPPTTNSNPAHSTLTLGEMATKNPPGRTTAARPRQPASFSEYEKERAQHIMRNNQIFQRLGIGQLASLLKNVPQKSGSEYSPHDNEGLEDDDEVISKSVKVSSQGTRGSKRVTPPRLQLERRVTRQNSAATISLTASTEEALATVQTENLNPTADEDELVEVTEQVRRGRSMGKDLDRITRGLGSKICIHVSEGKRRPAVPLQAAKLASEAGIVLRQHEQFNMDTDNKTMKDACIVLLKGGQRQRRYNLKLKYFNGLSQDQVPRTSPVAYMSDAQWLELVAMWSKEEHKVLL</sequence>
<feature type="region of interest" description="Disordered" evidence="1">
    <location>
        <begin position="1"/>
        <end position="91"/>
    </location>
</feature>
<organism evidence="2">
    <name type="scientific">Panicum hallii</name>
    <dbReference type="NCBI Taxonomy" id="206008"/>
    <lineage>
        <taxon>Eukaryota</taxon>
        <taxon>Viridiplantae</taxon>
        <taxon>Streptophyta</taxon>
        <taxon>Embryophyta</taxon>
        <taxon>Tracheophyta</taxon>
        <taxon>Spermatophyta</taxon>
        <taxon>Magnoliopsida</taxon>
        <taxon>Liliopsida</taxon>
        <taxon>Poales</taxon>
        <taxon>Poaceae</taxon>
        <taxon>PACMAD clade</taxon>
        <taxon>Panicoideae</taxon>
        <taxon>Panicodae</taxon>
        <taxon>Paniceae</taxon>
        <taxon>Panicinae</taxon>
        <taxon>Panicum</taxon>
        <taxon>Panicum sect. Panicum</taxon>
    </lineage>
</organism>
<evidence type="ECO:0000313" key="2">
    <source>
        <dbReference type="EMBL" id="PVH34869.1"/>
    </source>
</evidence>
<dbReference type="PANTHER" id="PTHR33063">
    <property type="entry name" value="OS02G0583500 PROTEIN"/>
    <property type="match status" value="1"/>
</dbReference>
<proteinExistence type="predicted"/>
<gene>
    <name evidence="2" type="ORF">PAHAL_7G050900</name>
</gene>
<evidence type="ECO:0000256" key="1">
    <source>
        <dbReference type="SAM" id="MobiDB-lite"/>
    </source>
</evidence>
<dbReference type="Gramene" id="PVH34869">
    <property type="protein sequence ID" value="PVH34869"/>
    <property type="gene ID" value="PAHAL_7G050900"/>
</dbReference>
<dbReference type="AlphaFoldDB" id="A0A2T8IB28"/>
<protein>
    <submittedName>
        <fullName evidence="2">Uncharacterized protein</fullName>
    </submittedName>
</protein>
<feature type="compositionally biased region" description="Polar residues" evidence="1">
    <location>
        <begin position="52"/>
        <end position="62"/>
    </location>
</feature>
<reference evidence="2" key="1">
    <citation type="submission" date="2018-04" db="EMBL/GenBank/DDBJ databases">
        <title>WGS assembly of Panicum hallii.</title>
        <authorList>
            <person name="Lovell J."/>
            <person name="Jenkins J."/>
            <person name="Lowry D."/>
            <person name="Mamidi S."/>
            <person name="Sreedasyam A."/>
            <person name="Weng X."/>
            <person name="Barry K."/>
            <person name="Bonette J."/>
            <person name="Campitelli B."/>
            <person name="Daum C."/>
            <person name="Gordon S."/>
            <person name="Gould B."/>
            <person name="Lipzen A."/>
            <person name="Macqueen A."/>
            <person name="Palacio-Mejia J."/>
            <person name="Plott C."/>
            <person name="Shakirov E."/>
            <person name="Shu S."/>
            <person name="Yoshinaga Y."/>
            <person name="Zane M."/>
            <person name="Rokhsar D."/>
            <person name="Grimwood J."/>
            <person name="Schmutz J."/>
            <person name="Juenger T."/>
        </authorList>
    </citation>
    <scope>NUCLEOTIDE SEQUENCE [LARGE SCALE GENOMIC DNA]</scope>
    <source>
        <strain evidence="2">FIL2</strain>
    </source>
</reference>
<feature type="region of interest" description="Disordered" evidence="1">
    <location>
        <begin position="120"/>
        <end position="161"/>
    </location>
</feature>
<name>A0A2T8IB28_9POAL</name>